<evidence type="ECO:0000313" key="1">
    <source>
        <dbReference type="EMBL" id="JAH03145.1"/>
    </source>
</evidence>
<dbReference type="AlphaFoldDB" id="A0A0E9PGD4"/>
<reference evidence="1" key="2">
    <citation type="journal article" date="2015" name="Fish Shellfish Immunol.">
        <title>Early steps in the European eel (Anguilla anguilla)-Vibrio vulnificus interaction in the gills: Role of the RtxA13 toxin.</title>
        <authorList>
            <person name="Callol A."/>
            <person name="Pajuelo D."/>
            <person name="Ebbesson L."/>
            <person name="Teles M."/>
            <person name="MacKenzie S."/>
            <person name="Amaro C."/>
        </authorList>
    </citation>
    <scope>NUCLEOTIDE SEQUENCE</scope>
</reference>
<dbReference type="EMBL" id="GBXM01105432">
    <property type="protein sequence ID" value="JAH03145.1"/>
    <property type="molecule type" value="Transcribed_RNA"/>
</dbReference>
<sequence>MNISFIAIHSHYWHKVMAYTKKKMSSTTVSCMFSVPLKILAITEIRKGCVVFNMT</sequence>
<proteinExistence type="predicted"/>
<reference evidence="1" key="1">
    <citation type="submission" date="2014-11" db="EMBL/GenBank/DDBJ databases">
        <authorList>
            <person name="Amaro Gonzalez C."/>
        </authorList>
    </citation>
    <scope>NUCLEOTIDE SEQUENCE</scope>
</reference>
<name>A0A0E9PGD4_ANGAN</name>
<accession>A0A0E9PGD4</accession>
<organism evidence="1">
    <name type="scientific">Anguilla anguilla</name>
    <name type="common">European freshwater eel</name>
    <name type="synonym">Muraena anguilla</name>
    <dbReference type="NCBI Taxonomy" id="7936"/>
    <lineage>
        <taxon>Eukaryota</taxon>
        <taxon>Metazoa</taxon>
        <taxon>Chordata</taxon>
        <taxon>Craniata</taxon>
        <taxon>Vertebrata</taxon>
        <taxon>Euteleostomi</taxon>
        <taxon>Actinopterygii</taxon>
        <taxon>Neopterygii</taxon>
        <taxon>Teleostei</taxon>
        <taxon>Anguilliformes</taxon>
        <taxon>Anguillidae</taxon>
        <taxon>Anguilla</taxon>
    </lineage>
</organism>
<protein>
    <submittedName>
        <fullName evidence="1">Uncharacterized protein</fullName>
    </submittedName>
</protein>